<protein>
    <submittedName>
        <fullName evidence="7">CLUMA_CG002909, isoform A</fullName>
    </submittedName>
</protein>
<organism evidence="7 8">
    <name type="scientific">Clunio marinus</name>
    <dbReference type="NCBI Taxonomy" id="568069"/>
    <lineage>
        <taxon>Eukaryota</taxon>
        <taxon>Metazoa</taxon>
        <taxon>Ecdysozoa</taxon>
        <taxon>Arthropoda</taxon>
        <taxon>Hexapoda</taxon>
        <taxon>Insecta</taxon>
        <taxon>Pterygota</taxon>
        <taxon>Neoptera</taxon>
        <taxon>Endopterygota</taxon>
        <taxon>Diptera</taxon>
        <taxon>Nematocera</taxon>
        <taxon>Chironomoidea</taxon>
        <taxon>Chironomidae</taxon>
        <taxon>Clunio</taxon>
    </lineage>
</organism>
<dbReference type="AlphaFoldDB" id="A0A1J1HP24"/>
<dbReference type="EMBL" id="CVRI01000011">
    <property type="protein sequence ID" value="CRK89148.1"/>
    <property type="molecule type" value="Genomic_DNA"/>
</dbReference>
<keyword evidence="4 5" id="KW-0472">Membrane</keyword>
<comment type="subcellular location">
    <subcellularLocation>
        <location evidence="1">Membrane</location>
        <topology evidence="1">Multi-pass membrane protein</topology>
    </subcellularLocation>
</comment>
<evidence type="ECO:0000256" key="2">
    <source>
        <dbReference type="ARBA" id="ARBA00022692"/>
    </source>
</evidence>
<accession>A0A1J1HP24</accession>
<dbReference type="STRING" id="568069.A0A1J1HP24"/>
<evidence type="ECO:0000256" key="4">
    <source>
        <dbReference type="ARBA" id="ARBA00023136"/>
    </source>
</evidence>
<gene>
    <name evidence="7" type="primary">putative glucose transporter</name>
    <name evidence="7" type="ORF">CLUMA_CG002909</name>
</gene>
<keyword evidence="8" id="KW-1185">Reference proteome</keyword>
<feature type="transmembrane region" description="Helical" evidence="5">
    <location>
        <begin position="324"/>
        <end position="346"/>
    </location>
</feature>
<keyword evidence="3 5" id="KW-1133">Transmembrane helix</keyword>
<dbReference type="GO" id="GO:0022857">
    <property type="term" value="F:transmembrane transporter activity"/>
    <property type="evidence" value="ECO:0007669"/>
    <property type="project" value="InterPro"/>
</dbReference>
<evidence type="ECO:0000313" key="7">
    <source>
        <dbReference type="EMBL" id="CRK89148.1"/>
    </source>
</evidence>
<feature type="transmembrane region" description="Helical" evidence="5">
    <location>
        <begin position="21"/>
        <end position="46"/>
    </location>
</feature>
<evidence type="ECO:0000256" key="5">
    <source>
        <dbReference type="SAM" id="Phobius"/>
    </source>
</evidence>
<feature type="transmembrane region" description="Helical" evidence="5">
    <location>
        <begin position="150"/>
        <end position="174"/>
    </location>
</feature>
<dbReference type="Gene3D" id="1.20.1250.20">
    <property type="entry name" value="MFS general substrate transporter like domains"/>
    <property type="match status" value="1"/>
</dbReference>
<name>A0A1J1HP24_9DIPT</name>
<feature type="transmembrane region" description="Helical" evidence="5">
    <location>
        <begin position="180"/>
        <end position="198"/>
    </location>
</feature>
<evidence type="ECO:0000313" key="8">
    <source>
        <dbReference type="Proteomes" id="UP000183832"/>
    </source>
</evidence>
<dbReference type="Proteomes" id="UP000183832">
    <property type="component" value="Unassembled WGS sequence"/>
</dbReference>
<reference evidence="7 8" key="1">
    <citation type="submission" date="2015-04" db="EMBL/GenBank/DDBJ databases">
        <authorList>
            <person name="Syromyatnikov M.Y."/>
            <person name="Popov V.N."/>
        </authorList>
    </citation>
    <scope>NUCLEOTIDE SEQUENCE [LARGE SCALE GENOMIC DNA]</scope>
</reference>
<sequence length="464" mass="52797">MFSFAKLTSNLLFSKLYRRQLIAMIPAYLTMISGGMFLSYGIFQIFFGYQSFTADMSTIQMFFLPASFHISLMLGALATSFSYYCVEIKQIHLINSLLMLTGSIVLTILPDLYTSVVISRTIFGLGFGSSYITFIIYASEISSGKVRAQIIFLLHLSLTMGMLMLSIFCLGTNFIVIMRVKGSFCIVLTLVSIGLGYFKLKSSHIHMMQNNSKDAFERFLYFQQDNIENPHFESEAMLSYIIEEKKRRYEFFSQHNINTLAIVLLFKIGYLSIFNALHNVQRIVLMSAFLTISDTNFSQLIMMASRMLGCVVGFLFLDNLTKRLQFFISAIIIFLLLLIFSILLSIYQSMSIWTPLIFFIPLEFFVGFGLSPIGDILKGELFPLKEKPVSIATTIIFEEVVHILCIILLLSWISYLGSVPTFMSFIFAFITLVSGFGVVVLLRDSRKQSLRLVANLYSDKRTLN</sequence>
<feature type="transmembrane region" description="Helical" evidence="5">
    <location>
        <begin position="116"/>
        <end position="138"/>
    </location>
</feature>
<feature type="transmembrane region" description="Helical" evidence="5">
    <location>
        <begin position="66"/>
        <end position="86"/>
    </location>
</feature>
<dbReference type="PANTHER" id="PTHR23529">
    <property type="entry name" value="GH19118P-RELATED"/>
    <property type="match status" value="1"/>
</dbReference>
<feature type="transmembrane region" description="Helical" evidence="5">
    <location>
        <begin position="389"/>
        <end position="415"/>
    </location>
</feature>
<dbReference type="Pfam" id="PF00083">
    <property type="entry name" value="Sugar_tr"/>
    <property type="match status" value="1"/>
</dbReference>
<feature type="transmembrane region" description="Helical" evidence="5">
    <location>
        <begin position="352"/>
        <end position="377"/>
    </location>
</feature>
<feature type="transmembrane region" description="Helical" evidence="5">
    <location>
        <begin position="421"/>
        <end position="442"/>
    </location>
</feature>
<dbReference type="OrthoDB" id="10536171at2759"/>
<feature type="domain" description="Major facilitator superfamily (MFS) profile" evidence="6">
    <location>
        <begin position="19"/>
        <end position="446"/>
    </location>
</feature>
<dbReference type="InterPro" id="IPR005828">
    <property type="entry name" value="MFS_sugar_transport-like"/>
</dbReference>
<feature type="transmembrane region" description="Helical" evidence="5">
    <location>
        <begin position="297"/>
        <end position="317"/>
    </location>
</feature>
<dbReference type="InterPro" id="IPR036259">
    <property type="entry name" value="MFS_trans_sf"/>
</dbReference>
<dbReference type="GO" id="GO:0016020">
    <property type="term" value="C:membrane"/>
    <property type="evidence" value="ECO:0007669"/>
    <property type="project" value="UniProtKB-SubCell"/>
</dbReference>
<dbReference type="InterPro" id="IPR005829">
    <property type="entry name" value="Sugar_transporter_CS"/>
</dbReference>
<feature type="transmembrane region" description="Helical" evidence="5">
    <location>
        <begin position="93"/>
        <end position="110"/>
    </location>
</feature>
<dbReference type="PANTHER" id="PTHR23529:SF2">
    <property type="entry name" value="GH19118P-RELATED"/>
    <property type="match status" value="1"/>
</dbReference>
<evidence type="ECO:0000259" key="6">
    <source>
        <dbReference type="PROSITE" id="PS50850"/>
    </source>
</evidence>
<dbReference type="PROSITE" id="PS00217">
    <property type="entry name" value="SUGAR_TRANSPORT_2"/>
    <property type="match status" value="1"/>
</dbReference>
<dbReference type="InterPro" id="IPR020846">
    <property type="entry name" value="MFS_dom"/>
</dbReference>
<evidence type="ECO:0000256" key="1">
    <source>
        <dbReference type="ARBA" id="ARBA00004141"/>
    </source>
</evidence>
<dbReference type="SUPFAM" id="SSF103473">
    <property type="entry name" value="MFS general substrate transporter"/>
    <property type="match status" value="1"/>
</dbReference>
<dbReference type="PROSITE" id="PS50850">
    <property type="entry name" value="MFS"/>
    <property type="match status" value="1"/>
</dbReference>
<feature type="transmembrane region" description="Helical" evidence="5">
    <location>
        <begin position="257"/>
        <end position="277"/>
    </location>
</feature>
<proteinExistence type="predicted"/>
<evidence type="ECO:0000256" key="3">
    <source>
        <dbReference type="ARBA" id="ARBA00022989"/>
    </source>
</evidence>
<keyword evidence="2 5" id="KW-0812">Transmembrane</keyword>